<keyword evidence="1" id="KW-0175">Coiled coil</keyword>
<gene>
    <name evidence="2" type="ORF">UFOPK2925_00485</name>
    <name evidence="3" type="ORF">UFOPK2996_00342</name>
    <name evidence="4" type="ORF">UFOPK3317_01075</name>
    <name evidence="5" type="ORF">UFOPK3974_01051</name>
    <name evidence="6" type="ORF">UFOPK4071_00916</name>
</gene>
<dbReference type="Pfam" id="PF11382">
    <property type="entry name" value="MctB"/>
    <property type="match status" value="1"/>
</dbReference>
<evidence type="ECO:0000313" key="3">
    <source>
        <dbReference type="EMBL" id="CAB4789894.1"/>
    </source>
</evidence>
<dbReference type="AlphaFoldDB" id="A0A6J7QCS4"/>
<dbReference type="EMBL" id="CAFBPF010000110">
    <property type="protein sequence ID" value="CAB5014851.1"/>
    <property type="molecule type" value="Genomic_DNA"/>
</dbReference>
<evidence type="ECO:0000313" key="2">
    <source>
        <dbReference type="EMBL" id="CAB4775020.1"/>
    </source>
</evidence>
<reference evidence="6" key="1">
    <citation type="submission" date="2020-05" db="EMBL/GenBank/DDBJ databases">
        <authorList>
            <person name="Chiriac C."/>
            <person name="Salcher M."/>
            <person name="Ghai R."/>
            <person name="Kavagutti S V."/>
        </authorList>
    </citation>
    <scope>NUCLEOTIDE SEQUENCE</scope>
</reference>
<dbReference type="InterPro" id="IPR021522">
    <property type="entry name" value="MctB"/>
</dbReference>
<proteinExistence type="predicted"/>
<protein>
    <submittedName>
        <fullName evidence="6">Unannotated protein</fullName>
    </submittedName>
</protein>
<organism evidence="6">
    <name type="scientific">freshwater metagenome</name>
    <dbReference type="NCBI Taxonomy" id="449393"/>
    <lineage>
        <taxon>unclassified sequences</taxon>
        <taxon>metagenomes</taxon>
        <taxon>ecological metagenomes</taxon>
    </lineage>
</organism>
<dbReference type="EMBL" id="CAFBOR010000148">
    <property type="protein sequence ID" value="CAB4993208.1"/>
    <property type="molecule type" value="Genomic_DNA"/>
</dbReference>
<evidence type="ECO:0000313" key="4">
    <source>
        <dbReference type="EMBL" id="CAB4874514.1"/>
    </source>
</evidence>
<accession>A0A6J7QCS4</accession>
<dbReference type="EMBL" id="CAFAAH010000026">
    <property type="protein sequence ID" value="CAB4789894.1"/>
    <property type="molecule type" value="Genomic_DNA"/>
</dbReference>
<evidence type="ECO:0000313" key="5">
    <source>
        <dbReference type="EMBL" id="CAB4993208.1"/>
    </source>
</evidence>
<dbReference type="EMBL" id="CAEZZU010000050">
    <property type="protein sequence ID" value="CAB4775020.1"/>
    <property type="molecule type" value="Genomic_DNA"/>
</dbReference>
<dbReference type="GO" id="GO:0055070">
    <property type="term" value="P:copper ion homeostasis"/>
    <property type="evidence" value="ECO:0007669"/>
    <property type="project" value="InterPro"/>
</dbReference>
<evidence type="ECO:0000256" key="1">
    <source>
        <dbReference type="SAM" id="Coils"/>
    </source>
</evidence>
<dbReference type="GO" id="GO:0016020">
    <property type="term" value="C:membrane"/>
    <property type="evidence" value="ECO:0007669"/>
    <property type="project" value="InterPro"/>
</dbReference>
<sequence>MINFRFHVVSIVAVFLSLALGIMIGSTVVDRAIVASLRNQIERVEANADAQRAENDALSEELALKGSYVNATASFAVSGRLPAVPLALIAESNADEDSVVSFIELSRNAGSTVGGFLLLTDKWSDNSQVSQLRTASGVQERGAKLVRASAWSAVAQRLAAGVGTAAQDDVLVRLGAAGFVEYKSVGDSDAGAPAFPAAWPGVGARAVYIAAPSSGDISPQALRVSERVSELARQGILTIASENHVDGDGVPARGLLLSNVSDDAAVRNRISSIDNFELVEGRVSAVLAVADLARGVNGRYGYGEGATAVSPEWWAL</sequence>
<dbReference type="EMBL" id="CAFBLK010000195">
    <property type="protein sequence ID" value="CAB4874514.1"/>
    <property type="molecule type" value="Genomic_DNA"/>
</dbReference>
<name>A0A6J7QCS4_9ZZZZ</name>
<evidence type="ECO:0000313" key="6">
    <source>
        <dbReference type="EMBL" id="CAB5014851.1"/>
    </source>
</evidence>
<feature type="coiled-coil region" evidence="1">
    <location>
        <begin position="34"/>
        <end position="61"/>
    </location>
</feature>